<name>A0A1X0RUJ6_RHIZD</name>
<gene>
    <name evidence="7" type="ORF">BCV71DRAFT_292742</name>
</gene>
<dbReference type="InterPro" id="IPR007219">
    <property type="entry name" value="XnlR_reg_dom"/>
</dbReference>
<keyword evidence="2" id="KW-0479">Metal-binding</keyword>
<evidence type="ECO:0000313" key="7">
    <source>
        <dbReference type="EMBL" id="ORE15680.1"/>
    </source>
</evidence>
<evidence type="ECO:0000259" key="6">
    <source>
        <dbReference type="SMART" id="SM00906"/>
    </source>
</evidence>
<dbReference type="GO" id="GO:0008270">
    <property type="term" value="F:zinc ion binding"/>
    <property type="evidence" value="ECO:0007669"/>
    <property type="project" value="InterPro"/>
</dbReference>
<dbReference type="CDD" id="cd12148">
    <property type="entry name" value="fungal_TF_MHR"/>
    <property type="match status" value="1"/>
</dbReference>
<accession>A0A1X0RUJ6</accession>
<dbReference type="GO" id="GO:0000981">
    <property type="term" value="F:DNA-binding transcription factor activity, RNA polymerase II-specific"/>
    <property type="evidence" value="ECO:0007669"/>
    <property type="project" value="InterPro"/>
</dbReference>
<dbReference type="CDD" id="cd00067">
    <property type="entry name" value="GAL4"/>
    <property type="match status" value="1"/>
</dbReference>
<dbReference type="Pfam" id="PF04082">
    <property type="entry name" value="Fungal_trans"/>
    <property type="match status" value="1"/>
</dbReference>
<dbReference type="EMBL" id="KV921414">
    <property type="protein sequence ID" value="ORE15680.1"/>
    <property type="molecule type" value="Genomic_DNA"/>
</dbReference>
<sequence length="747" mass="86329">MYEEPPPLPFPSLNMLKGQVKDIISMQRNPTTPDVEFKFFCPSTTNPTGSKKPKASKKSCDVCKKKKIKCDNNNIDNEPCERKGTCPCIYHKELEDDTMSGSSRKEIMPSNTVVRKPSLLYSGHYVGETSFCAYVDLFKDHRSVIREEHQFPAINAPPPVPSLSMNDQLYLLDIYYANINPYYPLLNKKEMTDQLYLINRHKPTYLSPLFFYALFARASSFVQDRFNDESKSFEQIGNECLQYAIYLRPFYQDRPRVSTVLALVILANHMEQTKLPENLTQAWLWSGEAFRLSLDLGIHRSMISAEEDMHGQLCIRAFWLAFITDCTISMAYGRPCSTEEKVFDVSPPSKSIHDDEPVTEWVEGLNTTISLCKIAARVIKFNYSPPPPFEMPSPVKRHNAFLASVDSWLTDIMYPSMDEPESPMNQPVIIQREETTLSKRLDFEKKMFLLTNLILLHRPYVHEMVRNNNSRPSNDICSYAAIMITDSAYRLDVNELIQYHSKSSILAYALMIALRIHVMNAATPSYADKFNADKNYSYSVEIISKLPQCAISHSLLSCALQDLQGQYRSCKNVEREHSMTPIPMTPVDIPQDEQKKKKRKEREDPVIPTIRQYQHGKKRKKGKSSAKQKQDQMNLIDMNNSQLSHDKQEEKEQIQCEASFIQEQHHQQQSFIDNNIQHFIPEELHLNIDPYQHFYNEQVYNQLLFQDDGVISIDYDFCDQDNNVQEYCVDLQDNLGVSIQLASKKHQ</sequence>
<dbReference type="PANTHER" id="PTHR46910">
    <property type="entry name" value="TRANSCRIPTION FACTOR PDR1"/>
    <property type="match status" value="1"/>
</dbReference>
<evidence type="ECO:0000256" key="4">
    <source>
        <dbReference type="ARBA" id="ARBA00023242"/>
    </source>
</evidence>
<dbReference type="SMART" id="SM00906">
    <property type="entry name" value="Fungal_trans"/>
    <property type="match status" value="1"/>
</dbReference>
<dbReference type="GO" id="GO:0003677">
    <property type="term" value="F:DNA binding"/>
    <property type="evidence" value="ECO:0007669"/>
    <property type="project" value="UniProtKB-KW"/>
</dbReference>
<feature type="domain" description="Xylanolytic transcriptional activator regulatory" evidence="6">
    <location>
        <begin position="282"/>
        <end position="354"/>
    </location>
</feature>
<dbReference type="GO" id="GO:0006351">
    <property type="term" value="P:DNA-templated transcription"/>
    <property type="evidence" value="ECO:0007669"/>
    <property type="project" value="InterPro"/>
</dbReference>
<keyword evidence="4" id="KW-0539">Nucleus</keyword>
<dbReference type="OMA" id="CTISMAY"/>
<feature type="region of interest" description="Disordered" evidence="5">
    <location>
        <begin position="577"/>
        <end position="634"/>
    </location>
</feature>
<dbReference type="VEuPathDB" id="FungiDB:BCV72DRAFT_265764"/>
<organism evidence="7 8">
    <name type="scientific">Rhizopus microsporus</name>
    <dbReference type="NCBI Taxonomy" id="58291"/>
    <lineage>
        <taxon>Eukaryota</taxon>
        <taxon>Fungi</taxon>
        <taxon>Fungi incertae sedis</taxon>
        <taxon>Mucoromycota</taxon>
        <taxon>Mucoromycotina</taxon>
        <taxon>Mucoromycetes</taxon>
        <taxon>Mucorales</taxon>
        <taxon>Mucorineae</taxon>
        <taxon>Rhizopodaceae</taxon>
        <taxon>Rhizopus</taxon>
    </lineage>
</organism>
<dbReference type="InterPro" id="IPR050987">
    <property type="entry name" value="AtrR-like"/>
</dbReference>
<dbReference type="Proteomes" id="UP000242381">
    <property type="component" value="Unassembled WGS sequence"/>
</dbReference>
<evidence type="ECO:0000313" key="8">
    <source>
        <dbReference type="Proteomes" id="UP000242381"/>
    </source>
</evidence>
<comment type="subcellular location">
    <subcellularLocation>
        <location evidence="1">Nucleus</location>
    </subcellularLocation>
</comment>
<evidence type="ECO:0000256" key="5">
    <source>
        <dbReference type="SAM" id="MobiDB-lite"/>
    </source>
</evidence>
<keyword evidence="3" id="KW-0238">DNA-binding</keyword>
<evidence type="ECO:0000256" key="2">
    <source>
        <dbReference type="ARBA" id="ARBA00022723"/>
    </source>
</evidence>
<evidence type="ECO:0000256" key="1">
    <source>
        <dbReference type="ARBA" id="ARBA00004123"/>
    </source>
</evidence>
<proteinExistence type="predicted"/>
<protein>
    <recommendedName>
        <fullName evidence="6">Xylanolytic transcriptional activator regulatory domain-containing protein</fullName>
    </recommendedName>
</protein>
<reference evidence="7 8" key="1">
    <citation type="journal article" date="2016" name="Proc. Natl. Acad. Sci. U.S.A.">
        <title>Lipid metabolic changes in an early divergent fungus govern the establishment of a mutualistic symbiosis with endobacteria.</title>
        <authorList>
            <person name="Lastovetsky O.A."/>
            <person name="Gaspar M.L."/>
            <person name="Mondo S.J."/>
            <person name="LaButti K.M."/>
            <person name="Sandor L."/>
            <person name="Grigoriev I.V."/>
            <person name="Henry S.A."/>
            <person name="Pawlowska T.E."/>
        </authorList>
    </citation>
    <scope>NUCLEOTIDE SEQUENCE [LARGE SCALE GENOMIC DNA]</scope>
    <source>
        <strain evidence="7 8">ATCC 11559</strain>
    </source>
</reference>
<feature type="compositionally biased region" description="Basic residues" evidence="5">
    <location>
        <begin position="614"/>
        <end position="626"/>
    </location>
</feature>
<dbReference type="AlphaFoldDB" id="A0A1X0RUJ6"/>
<dbReference type="PANTHER" id="PTHR46910:SF3">
    <property type="entry name" value="HALOTOLERANCE PROTEIN 9-RELATED"/>
    <property type="match status" value="1"/>
</dbReference>
<dbReference type="GO" id="GO:0005634">
    <property type="term" value="C:nucleus"/>
    <property type="evidence" value="ECO:0007669"/>
    <property type="project" value="UniProtKB-SubCell"/>
</dbReference>
<evidence type="ECO:0000256" key="3">
    <source>
        <dbReference type="ARBA" id="ARBA00023125"/>
    </source>
</evidence>
<dbReference type="InterPro" id="IPR001138">
    <property type="entry name" value="Zn2Cys6_DnaBD"/>
</dbReference>